<evidence type="ECO:0000259" key="1">
    <source>
        <dbReference type="PROSITE" id="PS50995"/>
    </source>
</evidence>
<dbReference type="EMBL" id="JAVDQF010000001">
    <property type="protein sequence ID" value="MDR6269209.1"/>
    <property type="molecule type" value="Genomic_DNA"/>
</dbReference>
<dbReference type="InterPro" id="IPR036388">
    <property type="entry name" value="WH-like_DNA-bd_sf"/>
</dbReference>
<dbReference type="PRINTS" id="PR00598">
    <property type="entry name" value="HTHMARR"/>
</dbReference>
<sequence length="163" mass="17238">MSVEPETAERLVNRIVDFQRAVRCVSAAHVTPADQGIALIGVLRMISEAGEARGSDLAEQLGVGASVLSRQVSDLHAVGLVERRPDPDDGRAQLITLSGRGREELGVAQARRAAVIAEALAGWAEDEAAQAASLLEKLASTFDHSIRAKAARKAARGIPMHTD</sequence>
<evidence type="ECO:0000313" key="3">
    <source>
        <dbReference type="Proteomes" id="UP001185069"/>
    </source>
</evidence>
<dbReference type="InterPro" id="IPR052526">
    <property type="entry name" value="HTH-type_Bedaq_tolerance"/>
</dbReference>
<proteinExistence type="predicted"/>
<dbReference type="PANTHER" id="PTHR39515">
    <property type="entry name" value="CONSERVED PROTEIN"/>
    <property type="match status" value="1"/>
</dbReference>
<dbReference type="InterPro" id="IPR036390">
    <property type="entry name" value="WH_DNA-bd_sf"/>
</dbReference>
<dbReference type="GO" id="GO:0003677">
    <property type="term" value="F:DNA binding"/>
    <property type="evidence" value="ECO:0007669"/>
    <property type="project" value="UniProtKB-KW"/>
</dbReference>
<dbReference type="Proteomes" id="UP001185069">
    <property type="component" value="Unassembled WGS sequence"/>
</dbReference>
<dbReference type="SMART" id="SM00347">
    <property type="entry name" value="HTH_MARR"/>
    <property type="match status" value="1"/>
</dbReference>
<dbReference type="Gene3D" id="1.10.10.10">
    <property type="entry name" value="Winged helix-like DNA-binding domain superfamily/Winged helix DNA-binding domain"/>
    <property type="match status" value="1"/>
</dbReference>
<comment type="caution">
    <text evidence="2">The sequence shown here is derived from an EMBL/GenBank/DDBJ whole genome shotgun (WGS) entry which is preliminary data.</text>
</comment>
<dbReference type="PANTHER" id="PTHR39515:SF2">
    <property type="entry name" value="HTH-TYPE TRANSCRIPTIONAL REGULATOR RV0880"/>
    <property type="match status" value="1"/>
</dbReference>
<reference evidence="2 3" key="1">
    <citation type="submission" date="2023-07" db="EMBL/GenBank/DDBJ databases">
        <title>Sequencing the genomes of 1000 actinobacteria strains.</title>
        <authorList>
            <person name="Klenk H.-P."/>
        </authorList>
    </citation>
    <scope>NUCLEOTIDE SEQUENCE [LARGE SCALE GENOMIC DNA]</scope>
    <source>
        <strain evidence="2 3">DSM 14555</strain>
    </source>
</reference>
<accession>A0ABU1J9V8</accession>
<keyword evidence="2" id="KW-0238">DNA-binding</keyword>
<name>A0ABU1J9V8_9MICC</name>
<organism evidence="2 3">
    <name type="scientific">Arthrobacter russicus</name>
    <dbReference type="NCBI Taxonomy" id="172040"/>
    <lineage>
        <taxon>Bacteria</taxon>
        <taxon>Bacillati</taxon>
        <taxon>Actinomycetota</taxon>
        <taxon>Actinomycetes</taxon>
        <taxon>Micrococcales</taxon>
        <taxon>Micrococcaceae</taxon>
        <taxon>Arthrobacter</taxon>
    </lineage>
</organism>
<dbReference type="Pfam" id="PF12802">
    <property type="entry name" value="MarR_2"/>
    <property type="match status" value="1"/>
</dbReference>
<dbReference type="SUPFAM" id="SSF46785">
    <property type="entry name" value="Winged helix' DNA-binding domain"/>
    <property type="match status" value="1"/>
</dbReference>
<dbReference type="InterPro" id="IPR000835">
    <property type="entry name" value="HTH_MarR-typ"/>
</dbReference>
<keyword evidence="3" id="KW-1185">Reference proteome</keyword>
<dbReference type="PROSITE" id="PS50995">
    <property type="entry name" value="HTH_MARR_2"/>
    <property type="match status" value="1"/>
</dbReference>
<evidence type="ECO:0000313" key="2">
    <source>
        <dbReference type="EMBL" id="MDR6269209.1"/>
    </source>
</evidence>
<dbReference type="RefSeq" id="WP_309797347.1">
    <property type="nucleotide sequence ID" value="NZ_BAAAHY010000001.1"/>
</dbReference>
<gene>
    <name evidence="2" type="ORF">JOE69_001447</name>
</gene>
<feature type="domain" description="HTH marR-type" evidence="1">
    <location>
        <begin position="8"/>
        <end position="140"/>
    </location>
</feature>
<protein>
    <submittedName>
        <fullName evidence="2">DNA-binding MarR family transcriptional regulator</fullName>
    </submittedName>
</protein>